<dbReference type="GO" id="GO:0010411">
    <property type="term" value="P:xyloglucan metabolic process"/>
    <property type="evidence" value="ECO:0007669"/>
    <property type="project" value="TreeGrafter"/>
</dbReference>
<organism evidence="9 10">
    <name type="scientific">Apiotrichum porosum</name>
    <dbReference type="NCBI Taxonomy" id="105984"/>
    <lineage>
        <taxon>Eukaryota</taxon>
        <taxon>Fungi</taxon>
        <taxon>Dikarya</taxon>
        <taxon>Basidiomycota</taxon>
        <taxon>Agaricomycotina</taxon>
        <taxon>Tremellomycetes</taxon>
        <taxon>Trichosporonales</taxon>
        <taxon>Trichosporonaceae</taxon>
        <taxon>Apiotrichum</taxon>
    </lineage>
</organism>
<evidence type="ECO:0000256" key="2">
    <source>
        <dbReference type="ARBA" id="ARBA00022801"/>
    </source>
</evidence>
<comment type="similarity">
    <text evidence="6">Belongs to the glycosyl hydrolase 74 family.</text>
</comment>
<keyword evidence="1 8" id="KW-0732">Signal</keyword>
<evidence type="ECO:0000256" key="6">
    <source>
        <dbReference type="ARBA" id="ARBA00037986"/>
    </source>
</evidence>
<proteinExistence type="inferred from homology"/>
<keyword evidence="5" id="KW-0624">Polysaccharide degradation</keyword>
<dbReference type="GeneID" id="39588675"/>
<evidence type="ECO:0000256" key="5">
    <source>
        <dbReference type="ARBA" id="ARBA00023326"/>
    </source>
</evidence>
<feature type="chain" id="PRO_5019476135" description="Xyloglucanase" evidence="8">
    <location>
        <begin position="21"/>
        <end position="796"/>
    </location>
</feature>
<dbReference type="EMBL" id="RSCE01000002">
    <property type="protein sequence ID" value="RSH85946.1"/>
    <property type="molecule type" value="Genomic_DNA"/>
</dbReference>
<keyword evidence="10" id="KW-1185">Reference proteome</keyword>
<reference evidence="9 10" key="1">
    <citation type="submission" date="2018-11" db="EMBL/GenBank/DDBJ databases">
        <title>Genome sequence of Apiotrichum porosum DSM 27194.</title>
        <authorList>
            <person name="Aliyu H."/>
            <person name="Gorte O."/>
            <person name="Ochsenreither K."/>
        </authorList>
    </citation>
    <scope>NUCLEOTIDE SEQUENCE [LARGE SCALE GENOMIC DNA]</scope>
    <source>
        <strain evidence="9 10">DSM 27194</strain>
    </source>
</reference>
<feature type="compositionally biased region" description="Polar residues" evidence="7">
    <location>
        <begin position="311"/>
        <end position="325"/>
    </location>
</feature>
<feature type="region of interest" description="Disordered" evidence="7">
    <location>
        <begin position="307"/>
        <end position="326"/>
    </location>
</feature>
<evidence type="ECO:0000256" key="3">
    <source>
        <dbReference type="ARBA" id="ARBA00023277"/>
    </source>
</evidence>
<evidence type="ECO:0000256" key="8">
    <source>
        <dbReference type="SAM" id="SignalP"/>
    </source>
</evidence>
<evidence type="ECO:0000313" key="10">
    <source>
        <dbReference type="Proteomes" id="UP000279236"/>
    </source>
</evidence>
<sequence>MFRLPVLALTALACSLGAIASSSLSVEYHPVTISGGGFITGFLAHPTQKDLIYARTDIGGTYRWNAKAWTWEPITDFVLNNPLSGNGTNLLGTESIALDPTDPKRLYLAQGMYAVWDPWAAFFASDDQGKTFKQYRSPVPMGANDMGRNGGERLVVNPHSPNELWFGSRTEGLWRSVDRAATWSNITSFPDAYGNGIGLISVIFDPNNNGTAYVGACVPGGLYVTHDGGVSWAQIDGQPTTWSDWTNSIVSGTGTATQSTGPQPIKVALNNNKLYITYADAPGPWGVLYGEVHSYDVSSKTWADITPSRKGANTTPAPSGSTTTVPGGWNGITFGNNGTVVVSTLDANAADSVYLSRDGGNSWKDLGQLATPTGAGGTSHTLWQTRMRDRTLVPWLSFADPGKGILGFGWWIAAVLIDPFNQDRLLYGTGATIWATDTLSRADADQSPSWYINSEGMEEAAVWVLKSPPSGPANLFSGMYDLGGFRHDDLTVPQPMYNWPTYSSTDGLDFAGKVPNVLARVGRNDNWATDSVYGCAWGAVTTDAGDHWNLFPTCPPVVNSTAVPGNGGTVAVGADGKTFVWSPYDYNNVLGTGPYASSDGGKTWTVPTGLTFQTTGLAADRVKANVFYAYAQGNFYVSVDGGLTYSQTGSGLPTGWTWSGTPIASYLRAGELWVSVTGVGIYHSTDFGATFTALPNSASSLQPSVFGIGAPKTASGAETLFFWGIPAASKPEGLYMSTDNGASWLRVNDDQHQYGGPVSLSGDPRVFGRVYFGMNGRGIMYAQVTNVPKNKHRRRH</sequence>
<keyword evidence="2" id="KW-0378">Hydrolase</keyword>
<dbReference type="InterPro" id="IPR015943">
    <property type="entry name" value="WD40/YVTN_repeat-like_dom_sf"/>
</dbReference>
<protein>
    <recommendedName>
        <fullName evidence="11">Xyloglucanase</fullName>
    </recommendedName>
</protein>
<accession>A0A427Y4C2</accession>
<dbReference type="GO" id="GO:0016798">
    <property type="term" value="F:hydrolase activity, acting on glycosyl bonds"/>
    <property type="evidence" value="ECO:0007669"/>
    <property type="project" value="UniProtKB-KW"/>
</dbReference>
<dbReference type="OrthoDB" id="2151161at2759"/>
<keyword evidence="4" id="KW-0326">Glycosidase</keyword>
<evidence type="ECO:0000256" key="4">
    <source>
        <dbReference type="ARBA" id="ARBA00023295"/>
    </source>
</evidence>
<keyword evidence="3" id="KW-0119">Carbohydrate metabolism</keyword>
<dbReference type="PANTHER" id="PTHR43739">
    <property type="entry name" value="XYLOGLUCANASE (EUROFUNG)"/>
    <property type="match status" value="1"/>
</dbReference>
<name>A0A427Y4C2_9TREE</name>
<dbReference type="GO" id="GO:0000272">
    <property type="term" value="P:polysaccharide catabolic process"/>
    <property type="evidence" value="ECO:0007669"/>
    <property type="project" value="UniProtKB-KW"/>
</dbReference>
<gene>
    <name evidence="9" type="ORF">EHS24_004132</name>
</gene>
<dbReference type="STRING" id="105984.A0A427Y4C2"/>
<dbReference type="PANTHER" id="PTHR43739:SF2">
    <property type="entry name" value="OLIGOXYLOGLUCAN-REDUCING END-SPECIFIC XYLOGLUCANASE-RELATED"/>
    <property type="match status" value="1"/>
</dbReference>
<dbReference type="Gene3D" id="2.130.10.10">
    <property type="entry name" value="YVTN repeat-like/Quinoprotein amine dehydrogenase"/>
    <property type="match status" value="2"/>
</dbReference>
<feature type="signal peptide" evidence="8">
    <location>
        <begin position="1"/>
        <end position="20"/>
    </location>
</feature>
<dbReference type="SUPFAM" id="SSF110296">
    <property type="entry name" value="Oligoxyloglucan reducing end-specific cellobiohydrolase"/>
    <property type="match status" value="2"/>
</dbReference>
<dbReference type="Proteomes" id="UP000279236">
    <property type="component" value="Unassembled WGS sequence"/>
</dbReference>
<evidence type="ECO:0008006" key="11">
    <source>
        <dbReference type="Google" id="ProtNLM"/>
    </source>
</evidence>
<evidence type="ECO:0000256" key="1">
    <source>
        <dbReference type="ARBA" id="ARBA00022729"/>
    </source>
</evidence>
<evidence type="ECO:0000256" key="7">
    <source>
        <dbReference type="SAM" id="MobiDB-lite"/>
    </source>
</evidence>
<dbReference type="AlphaFoldDB" id="A0A427Y4C2"/>
<dbReference type="CDD" id="cd15482">
    <property type="entry name" value="Sialidase_non-viral"/>
    <property type="match status" value="1"/>
</dbReference>
<dbReference type="InterPro" id="IPR052025">
    <property type="entry name" value="Xyloglucanase_GH74"/>
</dbReference>
<evidence type="ECO:0000313" key="9">
    <source>
        <dbReference type="EMBL" id="RSH85946.1"/>
    </source>
</evidence>
<dbReference type="RefSeq" id="XP_028478731.1">
    <property type="nucleotide sequence ID" value="XM_028619759.1"/>
</dbReference>
<comment type="caution">
    <text evidence="9">The sequence shown here is derived from an EMBL/GenBank/DDBJ whole genome shotgun (WGS) entry which is preliminary data.</text>
</comment>